<evidence type="ECO:0000256" key="1">
    <source>
        <dbReference type="ARBA" id="ARBA00004196"/>
    </source>
</evidence>
<gene>
    <name evidence="7" type="ORF">AYJ54_35025</name>
</gene>
<dbReference type="InterPro" id="IPR014755">
    <property type="entry name" value="Cu-Rt/internalin_Ig-like"/>
</dbReference>
<dbReference type="SUPFAM" id="SSF81296">
    <property type="entry name" value="E set domains"/>
    <property type="match status" value="1"/>
</dbReference>
<keyword evidence="8" id="KW-1185">Reference proteome</keyword>
<dbReference type="AlphaFoldDB" id="A0A176Y885"/>
<comment type="caution">
    <text evidence="7">The sequence shown here is derived from an EMBL/GenBank/DDBJ whole genome shotgun (WGS) entry which is preliminary data.</text>
</comment>
<dbReference type="InterPro" id="IPR007348">
    <property type="entry name" value="CopC_dom"/>
</dbReference>
<dbReference type="GO" id="GO:0006825">
    <property type="term" value="P:copper ion transport"/>
    <property type="evidence" value="ECO:0007669"/>
    <property type="project" value="InterPro"/>
</dbReference>
<accession>A0A176Y885</accession>
<dbReference type="Proteomes" id="UP000076959">
    <property type="component" value="Unassembled WGS sequence"/>
</dbReference>
<dbReference type="STRING" id="1505087.AYJ54_35025"/>
<evidence type="ECO:0000313" key="8">
    <source>
        <dbReference type="Proteomes" id="UP000076959"/>
    </source>
</evidence>
<keyword evidence="4" id="KW-0186">Copper</keyword>
<keyword evidence="3 5" id="KW-0732">Signal</keyword>
<keyword evidence="2" id="KW-0479">Metal-binding</keyword>
<dbReference type="GO" id="GO:0042597">
    <property type="term" value="C:periplasmic space"/>
    <property type="evidence" value="ECO:0007669"/>
    <property type="project" value="InterPro"/>
</dbReference>
<dbReference type="PANTHER" id="PTHR34820">
    <property type="entry name" value="INNER MEMBRANE PROTEIN YEBZ"/>
    <property type="match status" value="1"/>
</dbReference>
<dbReference type="PANTHER" id="PTHR34820:SF4">
    <property type="entry name" value="INNER MEMBRANE PROTEIN YEBZ"/>
    <property type="match status" value="1"/>
</dbReference>
<dbReference type="GO" id="GO:0005507">
    <property type="term" value="F:copper ion binding"/>
    <property type="evidence" value="ECO:0007669"/>
    <property type="project" value="InterPro"/>
</dbReference>
<dbReference type="Pfam" id="PF04234">
    <property type="entry name" value="CopC"/>
    <property type="match status" value="1"/>
</dbReference>
<sequence>MRRSSLSSMIPFMVLFLASVMSGEACAHAFLDHAEPRVGNKVAGPPREVTLWFTQKLEAAFSSIAVTGPSGQRADAGKARVSGNQMSISLKQAGVGTYHVNWHVLSVDTHTTDGSFTFQVGP</sequence>
<dbReference type="GO" id="GO:0046688">
    <property type="term" value="P:response to copper ion"/>
    <property type="evidence" value="ECO:0007669"/>
    <property type="project" value="InterPro"/>
</dbReference>
<feature type="chain" id="PRO_5008054378" evidence="5">
    <location>
        <begin position="28"/>
        <end position="122"/>
    </location>
</feature>
<evidence type="ECO:0000259" key="6">
    <source>
        <dbReference type="Pfam" id="PF04234"/>
    </source>
</evidence>
<dbReference type="Gene3D" id="2.60.40.1220">
    <property type="match status" value="1"/>
</dbReference>
<dbReference type="GO" id="GO:0005886">
    <property type="term" value="C:plasma membrane"/>
    <property type="evidence" value="ECO:0007669"/>
    <property type="project" value="TreeGrafter"/>
</dbReference>
<dbReference type="EMBL" id="LUUB01000125">
    <property type="protein sequence ID" value="OAE97320.1"/>
    <property type="molecule type" value="Genomic_DNA"/>
</dbReference>
<feature type="signal peptide" evidence="5">
    <location>
        <begin position="1"/>
        <end position="27"/>
    </location>
</feature>
<reference evidence="7 8" key="1">
    <citation type="submission" date="2016-03" db="EMBL/GenBank/DDBJ databases">
        <title>Draft Genome Sequence of the Strain BR 10245 (Bradyrhizobium sp.) isolated from nodules of Centrolobium paraense.</title>
        <authorList>
            <person name="Simoes-Araujo J.L.Sr."/>
            <person name="Barauna A.C."/>
            <person name="Silva K."/>
            <person name="Zilli J.E."/>
        </authorList>
    </citation>
    <scope>NUCLEOTIDE SEQUENCE [LARGE SCALE GENOMIC DNA]</scope>
    <source>
        <strain evidence="7 8">BR 10245</strain>
    </source>
</reference>
<comment type="subcellular location">
    <subcellularLocation>
        <location evidence="1">Cell envelope</location>
    </subcellularLocation>
</comment>
<evidence type="ECO:0000256" key="5">
    <source>
        <dbReference type="SAM" id="SignalP"/>
    </source>
</evidence>
<evidence type="ECO:0000256" key="2">
    <source>
        <dbReference type="ARBA" id="ARBA00022723"/>
    </source>
</evidence>
<proteinExistence type="predicted"/>
<dbReference type="InterPro" id="IPR032694">
    <property type="entry name" value="CopC/D"/>
</dbReference>
<evidence type="ECO:0000256" key="4">
    <source>
        <dbReference type="ARBA" id="ARBA00023008"/>
    </source>
</evidence>
<dbReference type="InterPro" id="IPR014756">
    <property type="entry name" value="Ig_E-set"/>
</dbReference>
<protein>
    <submittedName>
        <fullName evidence="7">Copper resistance protein CopC</fullName>
    </submittedName>
</protein>
<name>A0A176Y885_9BRAD</name>
<organism evidence="7 8">
    <name type="scientific">Bradyrhizobium centrolobii</name>
    <dbReference type="NCBI Taxonomy" id="1505087"/>
    <lineage>
        <taxon>Bacteria</taxon>
        <taxon>Pseudomonadati</taxon>
        <taxon>Pseudomonadota</taxon>
        <taxon>Alphaproteobacteria</taxon>
        <taxon>Hyphomicrobiales</taxon>
        <taxon>Nitrobacteraceae</taxon>
        <taxon>Bradyrhizobium</taxon>
    </lineage>
</organism>
<feature type="domain" description="CopC" evidence="6">
    <location>
        <begin position="28"/>
        <end position="120"/>
    </location>
</feature>
<evidence type="ECO:0000256" key="3">
    <source>
        <dbReference type="ARBA" id="ARBA00022729"/>
    </source>
</evidence>
<evidence type="ECO:0000313" key="7">
    <source>
        <dbReference type="EMBL" id="OAE97320.1"/>
    </source>
</evidence>
<dbReference type="GO" id="GO:0030313">
    <property type="term" value="C:cell envelope"/>
    <property type="evidence" value="ECO:0007669"/>
    <property type="project" value="UniProtKB-SubCell"/>
</dbReference>